<protein>
    <recommendedName>
        <fullName evidence="2">PKD domain-containing protein</fullName>
    </recommendedName>
</protein>
<feature type="chain" id="PRO_5013326460" description="PKD domain-containing protein" evidence="1">
    <location>
        <begin position="26"/>
        <end position="718"/>
    </location>
</feature>
<keyword evidence="1" id="KW-0732">Signal</keyword>
<dbReference type="AlphaFoldDB" id="A0A243W7D0"/>
<dbReference type="InterPro" id="IPR035986">
    <property type="entry name" value="PKD_dom_sf"/>
</dbReference>
<dbReference type="EMBL" id="MTSE01000068">
    <property type="protein sequence ID" value="OUJ67712.1"/>
    <property type="molecule type" value="Genomic_DNA"/>
</dbReference>
<dbReference type="SUPFAM" id="SSF75011">
    <property type="entry name" value="3-carboxy-cis,cis-mucoante lactonizing enzyme"/>
    <property type="match status" value="1"/>
</dbReference>
<organism evidence="3 4">
    <name type="scientific">Hymenobacter crusticola</name>
    <dbReference type="NCBI Taxonomy" id="1770526"/>
    <lineage>
        <taxon>Bacteria</taxon>
        <taxon>Pseudomonadati</taxon>
        <taxon>Bacteroidota</taxon>
        <taxon>Cytophagia</taxon>
        <taxon>Cytophagales</taxon>
        <taxon>Hymenobacteraceae</taxon>
        <taxon>Hymenobacter</taxon>
    </lineage>
</organism>
<dbReference type="PROSITE" id="PS50093">
    <property type="entry name" value="PKD"/>
    <property type="match status" value="1"/>
</dbReference>
<reference evidence="3 4" key="1">
    <citation type="submission" date="2017-01" db="EMBL/GenBank/DDBJ databases">
        <title>A new Hymenobacter.</title>
        <authorList>
            <person name="Liang Y."/>
            <person name="Feng F."/>
        </authorList>
    </citation>
    <scope>NUCLEOTIDE SEQUENCE [LARGE SCALE GENOMIC DNA]</scope>
    <source>
        <strain evidence="3">MIMBbqt21</strain>
    </source>
</reference>
<feature type="signal peptide" evidence="1">
    <location>
        <begin position="1"/>
        <end position="25"/>
    </location>
</feature>
<keyword evidence="4" id="KW-1185">Reference proteome</keyword>
<accession>A0A243W7D0</accession>
<dbReference type="InterPro" id="IPR013783">
    <property type="entry name" value="Ig-like_fold"/>
</dbReference>
<evidence type="ECO:0000256" key="1">
    <source>
        <dbReference type="SAM" id="SignalP"/>
    </source>
</evidence>
<dbReference type="CDD" id="cd00146">
    <property type="entry name" value="PKD"/>
    <property type="match status" value="1"/>
</dbReference>
<dbReference type="Gene3D" id="2.60.40.10">
    <property type="entry name" value="Immunoglobulins"/>
    <property type="match status" value="1"/>
</dbReference>
<evidence type="ECO:0000259" key="2">
    <source>
        <dbReference type="PROSITE" id="PS50093"/>
    </source>
</evidence>
<evidence type="ECO:0000313" key="4">
    <source>
        <dbReference type="Proteomes" id="UP000194873"/>
    </source>
</evidence>
<proteinExistence type="predicted"/>
<dbReference type="Pfam" id="PF18911">
    <property type="entry name" value="PKD_4"/>
    <property type="match status" value="1"/>
</dbReference>
<dbReference type="OrthoDB" id="9765926at2"/>
<dbReference type="Gene3D" id="2.130.10.10">
    <property type="entry name" value="YVTN repeat-like/Quinoprotein amine dehydrogenase"/>
    <property type="match status" value="1"/>
</dbReference>
<dbReference type="Proteomes" id="UP000194873">
    <property type="component" value="Unassembled WGS sequence"/>
</dbReference>
<gene>
    <name evidence="3" type="ORF">BXP70_28680</name>
</gene>
<dbReference type="InterPro" id="IPR000601">
    <property type="entry name" value="PKD_dom"/>
</dbReference>
<dbReference type="InterPro" id="IPR022409">
    <property type="entry name" value="PKD/Chitinase_dom"/>
</dbReference>
<dbReference type="RefSeq" id="WP_086597545.1">
    <property type="nucleotide sequence ID" value="NZ_MTSE01000068.1"/>
</dbReference>
<feature type="domain" description="PKD" evidence="2">
    <location>
        <begin position="430"/>
        <end position="486"/>
    </location>
</feature>
<dbReference type="InterPro" id="IPR015943">
    <property type="entry name" value="WD40/YVTN_repeat-like_dom_sf"/>
</dbReference>
<dbReference type="SMART" id="SM00089">
    <property type="entry name" value="PKD"/>
    <property type="match status" value="1"/>
</dbReference>
<dbReference type="Pfam" id="PF13585">
    <property type="entry name" value="CHU_C"/>
    <property type="match status" value="1"/>
</dbReference>
<dbReference type="SUPFAM" id="SSF49299">
    <property type="entry name" value="PKD domain"/>
    <property type="match status" value="1"/>
</dbReference>
<name>A0A243W7D0_9BACT</name>
<evidence type="ECO:0000313" key="3">
    <source>
        <dbReference type="EMBL" id="OUJ67712.1"/>
    </source>
</evidence>
<comment type="caution">
    <text evidence="3">The sequence shown here is derived from an EMBL/GenBank/DDBJ whole genome shotgun (WGS) entry which is preliminary data.</text>
</comment>
<sequence>MLLPLSWPRVLGILALLLCTVSARAQQEFNTWYFGQFAGLRFQGTTVQALTDGAMLSGEGCATISDAQGQLLFYTNGITAWNRLHQPLSNGTALGGFADAARSEIFPNSATQGVTIVPKPGSRTEYYVFTVDAAENNLRGGLHYSVVDIARQGGLGEVVQKAVPVPIPVGDGRLTEKLVAVRHANQHDIWLVVHGWNSNVFLSFLLTDSGLSSTPVISAGGTVHQGGTNPRQDYNALGYMKVAPTGRRLAVAQYDGPLEVFDFNYGTGVVSGPRRLPTVPLPFSQHYYGLEFSPDGNLLYVSPALYQYNLLTGAMTAIGQLATPPRPFAEPAALQLGPDQKIYVALTSAFSNPYGVGVIAAPNTLGVGCQYQFNAVPGFSYAHNSRMGLPNVLVRPPVPGELLATFGLVRTEVCLGETVAFAASLYPQVPDAVVTWDFGEPAAGAANTATGRAVPHRYATSGTYTVTMTVREVSGATHTYQQRVTILPFTEAHLTVDQPVLCSGTPARLRVTPAQPAGTTYRWQDGSTGAEYATQTSGRYWVEVTAPQRCPVRDSVALTFLPVPALSLEREQTICAEQHLMLDPGPQPAGSRYRWQDGSTQASLEVVTPGDYTVQVTSPAGCSSRVQVQVRFGEACPFTIPNIITPNGDQLNETLVLKGLEPGAWQVQVFNRWGRQVYEQAYYQGQWDAAGQPDGIYYYWLLHPVSGRRYRGWVEVKR</sequence>